<dbReference type="GO" id="GO:1902042">
    <property type="term" value="P:negative regulation of extrinsic apoptotic signaling pathway via death domain receptors"/>
    <property type="evidence" value="ECO:0007669"/>
    <property type="project" value="TreeGrafter"/>
</dbReference>
<dbReference type="CDD" id="cd16500">
    <property type="entry name" value="RING-HC_CARP"/>
    <property type="match status" value="1"/>
</dbReference>
<dbReference type="InterPro" id="IPR001841">
    <property type="entry name" value="Znf_RING"/>
</dbReference>
<reference evidence="6" key="2">
    <citation type="submission" date="2021-09" db="EMBL/GenBank/DDBJ databases">
        <authorList>
            <person name="Jia N."/>
            <person name="Wang J."/>
            <person name="Shi W."/>
            <person name="Du L."/>
            <person name="Sun Y."/>
            <person name="Zhan W."/>
            <person name="Jiang J."/>
            <person name="Wang Q."/>
            <person name="Zhang B."/>
            <person name="Ji P."/>
            <person name="Sakyi L.B."/>
            <person name="Cui X."/>
            <person name="Yuan T."/>
            <person name="Jiang B."/>
            <person name="Yang W."/>
            <person name="Lam T.T.-Y."/>
            <person name="Chang Q."/>
            <person name="Ding S."/>
            <person name="Wang X."/>
            <person name="Zhu J."/>
            <person name="Ruan X."/>
            <person name="Zhao L."/>
            <person name="Wei J."/>
            <person name="Que T."/>
            <person name="Du C."/>
            <person name="Cheng J."/>
            <person name="Dai P."/>
            <person name="Han X."/>
            <person name="Huang E."/>
            <person name="Gao Y."/>
            <person name="Liu J."/>
            <person name="Shao H."/>
            <person name="Ye R."/>
            <person name="Li L."/>
            <person name="Wei W."/>
            <person name="Wang X."/>
            <person name="Wang C."/>
            <person name="Huo Q."/>
            <person name="Li W."/>
            <person name="Guo W."/>
            <person name="Chen H."/>
            <person name="Chen S."/>
            <person name="Zhou L."/>
            <person name="Zhou L."/>
            <person name="Ni X."/>
            <person name="Tian J."/>
            <person name="Zhou Y."/>
            <person name="Sheng Y."/>
            <person name="Liu T."/>
            <person name="Pan Y."/>
            <person name="Xia L."/>
            <person name="Li J."/>
            <person name="Zhao F."/>
            <person name="Cao W."/>
        </authorList>
    </citation>
    <scope>NUCLEOTIDE SEQUENCE</scope>
    <source>
        <strain evidence="6">Rsan-2018</strain>
        <tissue evidence="6">Larvae</tissue>
    </source>
</reference>
<evidence type="ECO:0000256" key="3">
    <source>
        <dbReference type="PROSITE-ProRule" id="PRU00175"/>
    </source>
</evidence>
<keyword evidence="1 3" id="KW-0863">Zinc-finger</keyword>
<dbReference type="PANTHER" id="PTHR14879">
    <property type="entry name" value="CASPASE REGULATOR, RING FINGER DOMAIN-CONTAINING"/>
    <property type="match status" value="1"/>
</dbReference>
<sequence>MPRSHGVTGLLRRVNLRRVRGQVNSGRVLPRDQGRVNQNGQSGQLGQSMQKGHGVQNGPSSETLQSKLKGEENAWKYQYSQSLRLMFHHPHGEPVSEPAESSSSSSRNDAEGPPPPSAPQCEMALEHFESVDELGQLTVMQMKLMLTRNFVDYRGCCEKAELLEKLSWLWQQKRKHQGDALCEEDMCKICMEGCVDCVILDCGHMCTCTGCGKQLSECPICRQYVVRVVHVFRA</sequence>
<dbReference type="Pfam" id="PF22968">
    <property type="entry name" value="RNF34L-like_3rd"/>
    <property type="match status" value="1"/>
</dbReference>
<evidence type="ECO:0000256" key="4">
    <source>
        <dbReference type="SAM" id="MobiDB-lite"/>
    </source>
</evidence>
<evidence type="ECO:0000256" key="1">
    <source>
        <dbReference type="ARBA" id="ARBA00022771"/>
    </source>
</evidence>
<dbReference type="AlphaFoldDB" id="A0A9D4PW15"/>
<evidence type="ECO:0000259" key="5">
    <source>
        <dbReference type="PROSITE" id="PS50089"/>
    </source>
</evidence>
<comment type="caution">
    <text evidence="6">The sequence shown here is derived from an EMBL/GenBank/DDBJ whole genome shotgun (WGS) entry which is preliminary data.</text>
</comment>
<proteinExistence type="predicted"/>
<dbReference type="PANTHER" id="PTHR14879:SF15">
    <property type="entry name" value="E3 UBIQUITIN-PROTEIN LIGASE RIFIFYLIN-LIKE PROTEIN"/>
    <property type="match status" value="1"/>
</dbReference>
<dbReference type="GO" id="GO:0005886">
    <property type="term" value="C:plasma membrane"/>
    <property type="evidence" value="ECO:0007669"/>
    <property type="project" value="TreeGrafter"/>
</dbReference>
<evidence type="ECO:0000313" key="7">
    <source>
        <dbReference type="Proteomes" id="UP000821837"/>
    </source>
</evidence>
<dbReference type="GO" id="GO:0008270">
    <property type="term" value="F:zinc ion binding"/>
    <property type="evidence" value="ECO:0007669"/>
    <property type="project" value="UniProtKB-KW"/>
</dbReference>
<dbReference type="VEuPathDB" id="VectorBase:RSAN_034869"/>
<keyword evidence="7" id="KW-1185">Reference proteome</keyword>
<dbReference type="Gene3D" id="3.30.40.10">
    <property type="entry name" value="Zinc/RING finger domain, C3HC4 (zinc finger)"/>
    <property type="match status" value="1"/>
</dbReference>
<dbReference type="PROSITE" id="PS50089">
    <property type="entry name" value="ZF_RING_2"/>
    <property type="match status" value="1"/>
</dbReference>
<dbReference type="GO" id="GO:0043161">
    <property type="term" value="P:proteasome-mediated ubiquitin-dependent protein catabolic process"/>
    <property type="evidence" value="ECO:0007669"/>
    <property type="project" value="TreeGrafter"/>
</dbReference>
<dbReference type="EMBL" id="JABSTV010001250">
    <property type="protein sequence ID" value="KAH7956850.1"/>
    <property type="molecule type" value="Genomic_DNA"/>
</dbReference>
<dbReference type="GO" id="GO:0005737">
    <property type="term" value="C:cytoplasm"/>
    <property type="evidence" value="ECO:0007669"/>
    <property type="project" value="TreeGrafter"/>
</dbReference>
<name>A0A9D4PW15_RHISA</name>
<gene>
    <name evidence="6" type="ORF">HPB52_012864</name>
</gene>
<accession>A0A9D4PW15</accession>
<feature type="compositionally biased region" description="Low complexity" evidence="4">
    <location>
        <begin position="37"/>
        <end position="52"/>
    </location>
</feature>
<evidence type="ECO:0000256" key="2">
    <source>
        <dbReference type="ARBA" id="ARBA00022833"/>
    </source>
</evidence>
<dbReference type="GO" id="GO:0061630">
    <property type="term" value="F:ubiquitin protein ligase activity"/>
    <property type="evidence" value="ECO:0007669"/>
    <property type="project" value="TreeGrafter"/>
</dbReference>
<dbReference type="Pfam" id="PF13920">
    <property type="entry name" value="zf-C3HC4_3"/>
    <property type="match status" value="1"/>
</dbReference>
<feature type="region of interest" description="Disordered" evidence="4">
    <location>
        <begin position="21"/>
        <end position="63"/>
    </location>
</feature>
<keyword evidence="2" id="KW-0862">Zinc</keyword>
<evidence type="ECO:0000313" key="6">
    <source>
        <dbReference type="EMBL" id="KAH7956850.1"/>
    </source>
</evidence>
<dbReference type="InterPro" id="IPR051728">
    <property type="entry name" value="RING-FYVE_E3_ubiquitin-ligase"/>
</dbReference>
<feature type="domain" description="RING-type" evidence="5">
    <location>
        <begin position="187"/>
        <end position="222"/>
    </location>
</feature>
<dbReference type="InterPro" id="IPR055111">
    <property type="entry name" value="RNF34_RFFL_HeH"/>
</dbReference>
<keyword evidence="1 3" id="KW-0479">Metal-binding</keyword>
<dbReference type="InterPro" id="IPR013083">
    <property type="entry name" value="Znf_RING/FYVE/PHD"/>
</dbReference>
<dbReference type="FunFam" id="3.30.40.10:FF:000110">
    <property type="entry name" value="E3 ubiquitin-protein ligase RNF34 isoform X1"/>
    <property type="match status" value="1"/>
</dbReference>
<feature type="region of interest" description="Disordered" evidence="4">
    <location>
        <begin position="89"/>
        <end position="120"/>
    </location>
</feature>
<reference evidence="6" key="1">
    <citation type="journal article" date="2020" name="Cell">
        <title>Large-Scale Comparative Analyses of Tick Genomes Elucidate Their Genetic Diversity and Vector Capacities.</title>
        <authorList>
            <consortium name="Tick Genome and Microbiome Consortium (TIGMIC)"/>
            <person name="Jia N."/>
            <person name="Wang J."/>
            <person name="Shi W."/>
            <person name="Du L."/>
            <person name="Sun Y."/>
            <person name="Zhan W."/>
            <person name="Jiang J.F."/>
            <person name="Wang Q."/>
            <person name="Zhang B."/>
            <person name="Ji P."/>
            <person name="Bell-Sakyi L."/>
            <person name="Cui X.M."/>
            <person name="Yuan T.T."/>
            <person name="Jiang B.G."/>
            <person name="Yang W.F."/>
            <person name="Lam T.T."/>
            <person name="Chang Q.C."/>
            <person name="Ding S.J."/>
            <person name="Wang X.J."/>
            <person name="Zhu J.G."/>
            <person name="Ruan X.D."/>
            <person name="Zhao L."/>
            <person name="Wei J.T."/>
            <person name="Ye R.Z."/>
            <person name="Que T.C."/>
            <person name="Du C.H."/>
            <person name="Zhou Y.H."/>
            <person name="Cheng J.X."/>
            <person name="Dai P.F."/>
            <person name="Guo W.B."/>
            <person name="Han X.H."/>
            <person name="Huang E.J."/>
            <person name="Li L.F."/>
            <person name="Wei W."/>
            <person name="Gao Y.C."/>
            <person name="Liu J.Z."/>
            <person name="Shao H.Z."/>
            <person name="Wang X."/>
            <person name="Wang C.C."/>
            <person name="Yang T.C."/>
            <person name="Huo Q.B."/>
            <person name="Li W."/>
            <person name="Chen H.Y."/>
            <person name="Chen S.E."/>
            <person name="Zhou L.G."/>
            <person name="Ni X.B."/>
            <person name="Tian J.H."/>
            <person name="Sheng Y."/>
            <person name="Liu T."/>
            <person name="Pan Y.S."/>
            <person name="Xia L.Y."/>
            <person name="Li J."/>
            <person name="Zhao F."/>
            <person name="Cao W.C."/>
        </authorList>
    </citation>
    <scope>NUCLEOTIDE SEQUENCE</scope>
    <source>
        <strain evidence="6">Rsan-2018</strain>
    </source>
</reference>
<dbReference type="Proteomes" id="UP000821837">
    <property type="component" value="Unassembled WGS sequence"/>
</dbReference>
<organism evidence="6 7">
    <name type="scientific">Rhipicephalus sanguineus</name>
    <name type="common">Brown dog tick</name>
    <name type="synonym">Ixodes sanguineus</name>
    <dbReference type="NCBI Taxonomy" id="34632"/>
    <lineage>
        <taxon>Eukaryota</taxon>
        <taxon>Metazoa</taxon>
        <taxon>Ecdysozoa</taxon>
        <taxon>Arthropoda</taxon>
        <taxon>Chelicerata</taxon>
        <taxon>Arachnida</taxon>
        <taxon>Acari</taxon>
        <taxon>Parasitiformes</taxon>
        <taxon>Ixodida</taxon>
        <taxon>Ixodoidea</taxon>
        <taxon>Ixodidae</taxon>
        <taxon>Rhipicephalinae</taxon>
        <taxon>Rhipicephalus</taxon>
        <taxon>Rhipicephalus</taxon>
    </lineage>
</organism>
<dbReference type="GO" id="GO:0070936">
    <property type="term" value="P:protein K48-linked ubiquitination"/>
    <property type="evidence" value="ECO:0007669"/>
    <property type="project" value="TreeGrafter"/>
</dbReference>
<protein>
    <recommendedName>
        <fullName evidence="5">RING-type domain-containing protein</fullName>
    </recommendedName>
</protein>